<dbReference type="EMBL" id="BMXR01000017">
    <property type="protein sequence ID" value="GGX73304.1"/>
    <property type="molecule type" value="Genomic_DNA"/>
</dbReference>
<dbReference type="RefSeq" id="WP_189613228.1">
    <property type="nucleotide sequence ID" value="NZ_BMXR01000017.1"/>
</dbReference>
<evidence type="ECO:0000259" key="1">
    <source>
        <dbReference type="Pfam" id="PF14238"/>
    </source>
</evidence>
<organism evidence="2 3">
    <name type="scientific">Saccharospirillum salsuginis</name>
    <dbReference type="NCBI Taxonomy" id="418750"/>
    <lineage>
        <taxon>Bacteria</taxon>
        <taxon>Pseudomonadati</taxon>
        <taxon>Pseudomonadota</taxon>
        <taxon>Gammaproteobacteria</taxon>
        <taxon>Oceanospirillales</taxon>
        <taxon>Saccharospirillaceae</taxon>
        <taxon>Saccharospirillum</taxon>
    </lineage>
</organism>
<dbReference type="Proteomes" id="UP000626148">
    <property type="component" value="Unassembled WGS sequence"/>
</dbReference>
<reference evidence="2" key="1">
    <citation type="journal article" date="2014" name="Int. J. Syst. Evol. Microbiol.">
        <title>Complete genome sequence of Corynebacterium casei LMG S-19264T (=DSM 44701T), isolated from a smear-ripened cheese.</title>
        <authorList>
            <consortium name="US DOE Joint Genome Institute (JGI-PGF)"/>
            <person name="Walter F."/>
            <person name="Albersmeier A."/>
            <person name="Kalinowski J."/>
            <person name="Ruckert C."/>
        </authorList>
    </citation>
    <scope>NUCLEOTIDE SEQUENCE</scope>
    <source>
        <strain evidence="2">KCTC 22169</strain>
    </source>
</reference>
<feature type="domain" description="DUF4340" evidence="1">
    <location>
        <begin position="79"/>
        <end position="240"/>
    </location>
</feature>
<comment type="caution">
    <text evidence="2">The sequence shown here is derived from an EMBL/GenBank/DDBJ whole genome shotgun (WGS) entry which is preliminary data.</text>
</comment>
<dbReference type="Pfam" id="PF14238">
    <property type="entry name" value="DUF4340"/>
    <property type="match status" value="1"/>
</dbReference>
<gene>
    <name evidence="2" type="ORF">GCM10007392_45900</name>
</gene>
<accession>A0A918NJZ1</accession>
<dbReference type="InterPro" id="IPR025641">
    <property type="entry name" value="DUF4340"/>
</dbReference>
<name>A0A918NJZ1_9GAMM</name>
<sequence length="312" mass="34762">MFNRFNQGLLVAFVLQLLLVAVVQGNVLWNDDGIDTEPLLAFEREQVTEVRIDDHSGDTERSLTLVRQDDRWWLERNGQRYPASSATVDTVLGPLAEAQLTWPVADSGTAAERFETADDNYQRRLALVTDGGDKQHLYFGTSPGYRQVHVRRGDQADVHSIQLNAVDLNAKADAWLDRGLLQVDLEPVTEVALGERSVQRREDGWRLADDADANLDQGAWKDWLRKWSTLTVSGWVDEELETQLADAEPALTVEFGGAEPMQVALYHQDGTYAIQRSDVPGYFRVANGVAQGLVDVDGLWVAVGKDEASITE</sequence>
<proteinExistence type="predicted"/>
<reference evidence="2" key="2">
    <citation type="submission" date="2020-09" db="EMBL/GenBank/DDBJ databases">
        <authorList>
            <person name="Sun Q."/>
            <person name="Kim S."/>
        </authorList>
    </citation>
    <scope>NUCLEOTIDE SEQUENCE</scope>
    <source>
        <strain evidence="2">KCTC 22169</strain>
    </source>
</reference>
<evidence type="ECO:0000313" key="3">
    <source>
        <dbReference type="Proteomes" id="UP000626148"/>
    </source>
</evidence>
<evidence type="ECO:0000313" key="2">
    <source>
        <dbReference type="EMBL" id="GGX73304.1"/>
    </source>
</evidence>
<keyword evidence="3" id="KW-1185">Reference proteome</keyword>
<protein>
    <recommendedName>
        <fullName evidence="1">DUF4340 domain-containing protein</fullName>
    </recommendedName>
</protein>
<dbReference type="AlphaFoldDB" id="A0A918NJZ1"/>